<dbReference type="PROSITE" id="PS51898">
    <property type="entry name" value="TYR_RECOMBINASE"/>
    <property type="match status" value="1"/>
</dbReference>
<feature type="compositionally biased region" description="Polar residues" evidence="2">
    <location>
        <begin position="170"/>
        <end position="180"/>
    </location>
</feature>
<evidence type="ECO:0000313" key="4">
    <source>
        <dbReference type="EMBL" id="MCO1660920.1"/>
    </source>
</evidence>
<dbReference type="InterPro" id="IPR011010">
    <property type="entry name" value="DNA_brk_join_enz"/>
</dbReference>
<evidence type="ECO:0000256" key="2">
    <source>
        <dbReference type="SAM" id="MobiDB-lite"/>
    </source>
</evidence>
<evidence type="ECO:0000313" key="5">
    <source>
        <dbReference type="Proteomes" id="UP001165283"/>
    </source>
</evidence>
<feature type="domain" description="Tyr recombinase" evidence="3">
    <location>
        <begin position="1"/>
        <end position="157"/>
    </location>
</feature>
<protein>
    <submittedName>
        <fullName evidence="4">Tyrosine-type recombinase/integrase</fullName>
    </submittedName>
</protein>
<evidence type="ECO:0000259" key="3">
    <source>
        <dbReference type="PROSITE" id="PS51898"/>
    </source>
</evidence>
<comment type="caution">
    <text evidence="4">The sequence shown here is derived from an EMBL/GenBank/DDBJ whole genome shotgun (WGS) entry which is preliminary data.</text>
</comment>
<dbReference type="SUPFAM" id="SSF56349">
    <property type="entry name" value="DNA breaking-rejoining enzymes"/>
    <property type="match status" value="1"/>
</dbReference>
<accession>A0ABT1ADD4</accession>
<feature type="region of interest" description="Disordered" evidence="2">
    <location>
        <begin position="155"/>
        <end position="187"/>
    </location>
</feature>
<dbReference type="Proteomes" id="UP001165283">
    <property type="component" value="Unassembled WGS sequence"/>
</dbReference>
<dbReference type="Gene3D" id="1.10.443.10">
    <property type="entry name" value="Intergrase catalytic core"/>
    <property type="match status" value="1"/>
</dbReference>
<dbReference type="Pfam" id="PF00589">
    <property type="entry name" value="Phage_integrase"/>
    <property type="match status" value="1"/>
</dbReference>
<dbReference type="InterPro" id="IPR013762">
    <property type="entry name" value="Integrase-like_cat_sf"/>
</dbReference>
<reference evidence="4" key="1">
    <citation type="submission" date="2021-04" db="EMBL/GenBank/DDBJ databases">
        <title>Pseudonocardia sp. nov., isolated from sandy soil of mangrove forest.</title>
        <authorList>
            <person name="Zan Z."/>
            <person name="Huang R."/>
            <person name="Liu W."/>
        </authorList>
    </citation>
    <scope>NUCLEOTIDE SEQUENCE</scope>
    <source>
        <strain evidence="4">S2-4</strain>
    </source>
</reference>
<dbReference type="EMBL" id="JAGSOV010000098">
    <property type="protein sequence ID" value="MCO1660920.1"/>
    <property type="molecule type" value="Genomic_DNA"/>
</dbReference>
<evidence type="ECO:0000256" key="1">
    <source>
        <dbReference type="ARBA" id="ARBA00023172"/>
    </source>
</evidence>
<proteinExistence type="predicted"/>
<sequence length="187" mass="21005">MLRPRHRPPRSRQPQPPRRAAARPPPLPRSVPGTAEDSGLAPDNPTAAGRRRHPDPPPDQFPIRHPDRLLFTDNHGNALRRTRFSREIWRPTVTAVGARHGTGFHDLRHYYASLLIRHGESVKTVQRRLGHATAAETLDTYARLWPDSDERTREAIDSVLRSSRHERSAAQPSRASQPGPAQSGPAR</sequence>
<feature type="compositionally biased region" description="Basic residues" evidence="2">
    <location>
        <begin position="1"/>
        <end position="10"/>
    </location>
</feature>
<organism evidence="4 5">
    <name type="scientific">Pseudonocardia humida</name>
    <dbReference type="NCBI Taxonomy" id="2800819"/>
    <lineage>
        <taxon>Bacteria</taxon>
        <taxon>Bacillati</taxon>
        <taxon>Actinomycetota</taxon>
        <taxon>Actinomycetes</taxon>
        <taxon>Pseudonocardiales</taxon>
        <taxon>Pseudonocardiaceae</taxon>
        <taxon>Pseudonocardia</taxon>
    </lineage>
</organism>
<feature type="region of interest" description="Disordered" evidence="2">
    <location>
        <begin position="1"/>
        <end position="72"/>
    </location>
</feature>
<dbReference type="InterPro" id="IPR002104">
    <property type="entry name" value="Integrase_catalytic"/>
</dbReference>
<gene>
    <name evidence="4" type="ORF">KDL28_38315</name>
</gene>
<name>A0ABT1ADD4_9PSEU</name>
<keyword evidence="5" id="KW-1185">Reference proteome</keyword>
<keyword evidence="1" id="KW-0233">DNA recombination</keyword>